<reference evidence="5 6" key="1">
    <citation type="journal article" date="2011" name="Stand. Genomic Sci.">
        <title>Complete genome sequence of 'Thioalkalivibrio sulfidophilus' HL-EbGr7.</title>
        <authorList>
            <person name="Muyzer G."/>
            <person name="Sorokin D.Y."/>
            <person name="Mavromatis K."/>
            <person name="Lapidus A."/>
            <person name="Clum A."/>
            <person name="Ivanova N."/>
            <person name="Pati A."/>
            <person name="d'Haeseleer P."/>
            <person name="Woyke T."/>
            <person name="Kyrpides N.C."/>
        </authorList>
    </citation>
    <scope>NUCLEOTIDE SEQUENCE [LARGE SCALE GENOMIC DNA]</scope>
    <source>
        <strain evidence="5 6">HL-EbGR7</strain>
    </source>
</reference>
<protein>
    <submittedName>
        <fullName evidence="5">Phage tail sheath protein</fullName>
    </submittedName>
</protein>
<dbReference type="RefSeq" id="WP_012638196.1">
    <property type="nucleotide sequence ID" value="NC_011901.1"/>
</dbReference>
<dbReference type="PANTHER" id="PTHR35861:SF1">
    <property type="entry name" value="PHAGE TAIL SHEATH PROTEIN"/>
    <property type="match status" value="1"/>
</dbReference>
<evidence type="ECO:0000259" key="2">
    <source>
        <dbReference type="Pfam" id="PF04984"/>
    </source>
</evidence>
<dbReference type="STRING" id="396588.Tgr7_1630"/>
<feature type="domain" description="Tail sheath protein C-terminal" evidence="3">
    <location>
        <begin position="289"/>
        <end position="388"/>
    </location>
</feature>
<dbReference type="Pfam" id="PF22671">
    <property type="entry name" value="Gp18_domIII_N"/>
    <property type="match status" value="1"/>
</dbReference>
<name>B8GS09_THISH</name>
<evidence type="ECO:0000313" key="6">
    <source>
        <dbReference type="Proteomes" id="UP000002383"/>
    </source>
</evidence>
<dbReference type="OrthoDB" id="9767864at2"/>
<dbReference type="Pfam" id="PF04984">
    <property type="entry name" value="Phage_sheath_1"/>
    <property type="match status" value="1"/>
</dbReference>
<dbReference type="Pfam" id="PF17482">
    <property type="entry name" value="Phage_sheath_1C"/>
    <property type="match status" value="1"/>
</dbReference>
<gene>
    <name evidence="5" type="ordered locus">Tgr7_1630</name>
</gene>
<dbReference type="eggNOG" id="COG3497">
    <property type="taxonomic scope" value="Bacteria"/>
</dbReference>
<dbReference type="AlphaFoldDB" id="B8GS09"/>
<evidence type="ECO:0000313" key="5">
    <source>
        <dbReference type="EMBL" id="ACL72713.1"/>
    </source>
</evidence>
<accession>B8GS09</accession>
<dbReference type="InterPro" id="IPR052042">
    <property type="entry name" value="Tail_sheath_structural"/>
</dbReference>
<dbReference type="HOGENOM" id="CLU_037707_3_0_6"/>
<organism evidence="5 6">
    <name type="scientific">Thioalkalivibrio sulfidiphilus (strain HL-EbGR7)</name>
    <dbReference type="NCBI Taxonomy" id="396588"/>
    <lineage>
        <taxon>Bacteria</taxon>
        <taxon>Pseudomonadati</taxon>
        <taxon>Pseudomonadota</taxon>
        <taxon>Gammaproteobacteria</taxon>
        <taxon>Chromatiales</taxon>
        <taxon>Ectothiorhodospiraceae</taxon>
        <taxon>Thioalkalivibrio</taxon>
    </lineage>
</organism>
<dbReference type="EMBL" id="CP001339">
    <property type="protein sequence ID" value="ACL72713.1"/>
    <property type="molecule type" value="Genomic_DNA"/>
</dbReference>
<comment type="similarity">
    <text evidence="1">Belongs to the myoviridae tail sheath protein family.</text>
</comment>
<feature type="domain" description="Tail sheath protein Gp18-like" evidence="4">
    <location>
        <begin position="27"/>
        <end position="86"/>
    </location>
</feature>
<evidence type="ECO:0000256" key="1">
    <source>
        <dbReference type="ARBA" id="ARBA00008005"/>
    </source>
</evidence>
<dbReference type="InterPro" id="IPR054564">
    <property type="entry name" value="Gp18_domIII_N"/>
</dbReference>
<dbReference type="InterPro" id="IPR035089">
    <property type="entry name" value="Phage_sheath_subtilisin"/>
</dbReference>
<proteinExistence type="inferred from homology"/>
<dbReference type="Proteomes" id="UP000002383">
    <property type="component" value="Chromosome"/>
</dbReference>
<dbReference type="PANTHER" id="PTHR35861">
    <property type="match status" value="1"/>
</dbReference>
<dbReference type="InterPro" id="IPR020287">
    <property type="entry name" value="Tail_sheath_C"/>
</dbReference>
<keyword evidence="6" id="KW-1185">Reference proteome</keyword>
<sequence>MPDFLHGVEIVVIDDGIRPIRTASSSVIGVVGTAPEADSEAFPLNEPVLVLGSRSQAAALGIEGTLPDALADILSVTGAMVVVVRVDEGEDDAATMSNVIGGVDSATGKYLGVEALLAAGSTVGAKPRLLIAPGFTHQRMEDPETPGEFLANPVAAALASVADKLRAIVIVDGPNTNDNDALAARDDFGTKRVYFHEPWYQVWDTEADGPVTRPGSARVAGVIAWNDNSRGWHTSPSNQIVPGIMGLSREIDFTLGDPTCRANFLNSHDIAVTIQESGYRLWGNRTTSEDARWAFLAHVRIADIINDSLLAAHLWAVDRNITRTYIEDVTGGVQAFIDRLTAEGRIAGGSVWADPELNTPTDMMDGRVVFDFDFSPYGVAERVTFRSRMVNDYLEEIL</sequence>
<evidence type="ECO:0000259" key="4">
    <source>
        <dbReference type="Pfam" id="PF22671"/>
    </source>
</evidence>
<dbReference type="Gene3D" id="3.40.50.11780">
    <property type="match status" value="1"/>
</dbReference>
<feature type="domain" description="Tail sheath protein subtilisin-like" evidence="2">
    <location>
        <begin position="151"/>
        <end position="287"/>
    </location>
</feature>
<evidence type="ECO:0000259" key="3">
    <source>
        <dbReference type="Pfam" id="PF17482"/>
    </source>
</evidence>
<dbReference type="KEGG" id="tgr:Tgr7_1630"/>